<feature type="transmembrane region" description="Helical" evidence="6">
    <location>
        <begin position="60"/>
        <end position="78"/>
    </location>
</feature>
<dbReference type="EMBL" id="BMMS01000025">
    <property type="protein sequence ID" value="GGO95453.1"/>
    <property type="molecule type" value="Genomic_DNA"/>
</dbReference>
<keyword evidence="9" id="KW-1185">Reference proteome</keyword>
<keyword evidence="5" id="KW-0046">Antibiotic resistance</keyword>
<dbReference type="CDD" id="cd17321">
    <property type="entry name" value="MFS_MMR_MDR_like"/>
    <property type="match status" value="1"/>
</dbReference>
<reference evidence="8" key="2">
    <citation type="submission" date="2020-09" db="EMBL/GenBank/DDBJ databases">
        <authorList>
            <person name="Sun Q."/>
            <person name="Zhou Y."/>
        </authorList>
    </citation>
    <scope>NUCLEOTIDE SEQUENCE</scope>
    <source>
        <strain evidence="8">CGMCC 4.7201</strain>
    </source>
</reference>
<dbReference type="InterPro" id="IPR036259">
    <property type="entry name" value="MFS_trans_sf"/>
</dbReference>
<dbReference type="AlphaFoldDB" id="A0A918E0R8"/>
<feature type="transmembrane region" description="Helical" evidence="6">
    <location>
        <begin position="342"/>
        <end position="360"/>
    </location>
</feature>
<dbReference type="InterPro" id="IPR011701">
    <property type="entry name" value="MFS"/>
</dbReference>
<name>A0A918E0R8_9ACTN</name>
<feature type="transmembrane region" description="Helical" evidence="6">
    <location>
        <begin position="372"/>
        <end position="395"/>
    </location>
</feature>
<feature type="transmembrane region" description="Helical" evidence="6">
    <location>
        <begin position="210"/>
        <end position="228"/>
    </location>
</feature>
<dbReference type="PANTHER" id="PTHR42718">
    <property type="entry name" value="MAJOR FACILITATOR SUPERFAMILY MULTIDRUG TRANSPORTER MFSC"/>
    <property type="match status" value="1"/>
</dbReference>
<feature type="transmembrane region" description="Helical" evidence="6">
    <location>
        <begin position="21"/>
        <end position="45"/>
    </location>
</feature>
<dbReference type="Gene3D" id="1.20.1720.10">
    <property type="entry name" value="Multidrug resistance protein D"/>
    <property type="match status" value="1"/>
</dbReference>
<organism evidence="8 9">
    <name type="scientific">Wenjunlia tyrosinilytica</name>
    <dbReference type="NCBI Taxonomy" id="1544741"/>
    <lineage>
        <taxon>Bacteria</taxon>
        <taxon>Bacillati</taxon>
        <taxon>Actinomycetota</taxon>
        <taxon>Actinomycetes</taxon>
        <taxon>Kitasatosporales</taxon>
        <taxon>Streptomycetaceae</taxon>
        <taxon>Wenjunlia</taxon>
    </lineage>
</organism>
<feature type="transmembrane region" description="Helical" evidence="6">
    <location>
        <begin position="119"/>
        <end position="138"/>
    </location>
</feature>
<comment type="caution">
    <text evidence="8">The sequence shown here is derived from an EMBL/GenBank/DDBJ whole genome shotgun (WGS) entry which is preliminary data.</text>
</comment>
<reference evidence="8" key="1">
    <citation type="journal article" date="2014" name="Int. J. Syst. Evol. Microbiol.">
        <title>Complete genome sequence of Corynebacterium casei LMG S-19264T (=DSM 44701T), isolated from a smear-ripened cheese.</title>
        <authorList>
            <consortium name="US DOE Joint Genome Institute (JGI-PGF)"/>
            <person name="Walter F."/>
            <person name="Albersmeier A."/>
            <person name="Kalinowski J."/>
            <person name="Ruckert C."/>
        </authorList>
    </citation>
    <scope>NUCLEOTIDE SEQUENCE</scope>
    <source>
        <strain evidence="8">CGMCC 4.7201</strain>
    </source>
</reference>
<feature type="transmembrane region" description="Helical" evidence="6">
    <location>
        <begin position="416"/>
        <end position="434"/>
    </location>
</feature>
<feature type="transmembrane region" description="Helical" evidence="6">
    <location>
        <begin position="278"/>
        <end position="302"/>
    </location>
</feature>
<feature type="transmembrane region" description="Helical" evidence="6">
    <location>
        <begin position="145"/>
        <end position="166"/>
    </location>
</feature>
<feature type="transmembrane region" description="Helical" evidence="6">
    <location>
        <begin position="234"/>
        <end position="257"/>
    </location>
</feature>
<keyword evidence="2 6" id="KW-0812">Transmembrane</keyword>
<protein>
    <recommendedName>
        <fullName evidence="7">Major facilitator superfamily (MFS) profile domain-containing protein</fullName>
    </recommendedName>
</protein>
<evidence type="ECO:0000313" key="9">
    <source>
        <dbReference type="Proteomes" id="UP000641932"/>
    </source>
</evidence>
<evidence type="ECO:0000313" key="8">
    <source>
        <dbReference type="EMBL" id="GGO95453.1"/>
    </source>
</evidence>
<dbReference type="PROSITE" id="PS50850">
    <property type="entry name" value="MFS"/>
    <property type="match status" value="1"/>
</dbReference>
<evidence type="ECO:0000256" key="5">
    <source>
        <dbReference type="ARBA" id="ARBA00023251"/>
    </source>
</evidence>
<feature type="transmembrane region" description="Helical" evidence="6">
    <location>
        <begin position="308"/>
        <end position="330"/>
    </location>
</feature>
<dbReference type="Gene3D" id="1.20.1250.20">
    <property type="entry name" value="MFS general substrate transporter like domains"/>
    <property type="match status" value="1"/>
</dbReference>
<evidence type="ECO:0000256" key="4">
    <source>
        <dbReference type="ARBA" id="ARBA00023136"/>
    </source>
</evidence>
<keyword evidence="4 6" id="KW-0472">Membrane</keyword>
<dbReference type="Pfam" id="PF07690">
    <property type="entry name" value="MFS_1"/>
    <property type="match status" value="1"/>
</dbReference>
<dbReference type="Proteomes" id="UP000641932">
    <property type="component" value="Unassembled WGS sequence"/>
</dbReference>
<feature type="transmembrane region" description="Helical" evidence="6">
    <location>
        <begin position="90"/>
        <end position="113"/>
    </location>
</feature>
<dbReference type="GO" id="GO:0005886">
    <property type="term" value="C:plasma membrane"/>
    <property type="evidence" value="ECO:0007669"/>
    <property type="project" value="UniProtKB-SubCell"/>
</dbReference>
<comment type="subcellular location">
    <subcellularLocation>
        <location evidence="1">Cell membrane</location>
        <topology evidence="1">Multi-pass membrane protein</topology>
    </subcellularLocation>
</comment>
<dbReference type="GO" id="GO:0022857">
    <property type="term" value="F:transmembrane transporter activity"/>
    <property type="evidence" value="ECO:0007669"/>
    <property type="project" value="InterPro"/>
</dbReference>
<gene>
    <name evidence="8" type="ORF">GCM10012280_52680</name>
</gene>
<evidence type="ECO:0000259" key="7">
    <source>
        <dbReference type="PROSITE" id="PS50850"/>
    </source>
</evidence>
<feature type="domain" description="Major facilitator superfamily (MFS) profile" evidence="7">
    <location>
        <begin position="23"/>
        <end position="466"/>
    </location>
</feature>
<dbReference type="PANTHER" id="PTHR42718:SF48">
    <property type="entry name" value="CONSERVED TWO-DOMAIN MEMBRANE PROTEIN-RELATED"/>
    <property type="match status" value="1"/>
</dbReference>
<dbReference type="GO" id="GO:0046677">
    <property type="term" value="P:response to antibiotic"/>
    <property type="evidence" value="ECO:0007669"/>
    <property type="project" value="UniProtKB-KW"/>
</dbReference>
<evidence type="ECO:0000256" key="6">
    <source>
        <dbReference type="SAM" id="Phobius"/>
    </source>
</evidence>
<sequence length="470" mass="47302">MTQTTPFSTATPPPRRAASPATVMLITAGATFMAFLDTTVVNIAFPDLRRSFPDVAVSDLSWVVSSYAVLFAALLTTAGRLADTLGRRRIFLISISAFTVASALCAAAPTIEFLVASRALQGAAAAGMIPAALGLLLAEVPAERLASAVGAWGASGSLATAAGPSLGGILVEAFDWRSVFLINIPLGLVLLWGTLKAVPERHTGGGRLPDLTGTGAVTAGVGLLVLGLTKGSDWGWSSAGTYACVLTGAALLALALLRSRTHGAPAVETALWGNRTFAVANVASLMSGAALFAWMLAGPLFLTSVWGYSVLSAGFAVTPGALASAVAALAVGRRAKPHHLPYVVAFGMASFAGVALWMWAGLGAEPSFVTRWLPMGLVGGTAFGATMTALSTAAAASVPPRKFASGIGLTTTARQLGGALGVAAMAAIVAARGLGGPQAFLDVFLFCALASGAAAVAGLGLRWASRGGGH</sequence>
<feature type="transmembrane region" description="Helical" evidence="6">
    <location>
        <begin position="440"/>
        <end position="461"/>
    </location>
</feature>
<evidence type="ECO:0000256" key="3">
    <source>
        <dbReference type="ARBA" id="ARBA00022989"/>
    </source>
</evidence>
<dbReference type="PRINTS" id="PR01036">
    <property type="entry name" value="TCRTETB"/>
</dbReference>
<feature type="transmembrane region" description="Helical" evidence="6">
    <location>
        <begin position="178"/>
        <end position="198"/>
    </location>
</feature>
<dbReference type="RefSeq" id="WP_189134278.1">
    <property type="nucleotide sequence ID" value="NZ_BMMS01000025.1"/>
</dbReference>
<keyword evidence="3 6" id="KW-1133">Transmembrane helix</keyword>
<proteinExistence type="predicted"/>
<dbReference type="SUPFAM" id="SSF103473">
    <property type="entry name" value="MFS general substrate transporter"/>
    <property type="match status" value="1"/>
</dbReference>
<evidence type="ECO:0000256" key="1">
    <source>
        <dbReference type="ARBA" id="ARBA00004651"/>
    </source>
</evidence>
<evidence type="ECO:0000256" key="2">
    <source>
        <dbReference type="ARBA" id="ARBA00022692"/>
    </source>
</evidence>
<accession>A0A918E0R8</accession>
<dbReference type="InterPro" id="IPR020846">
    <property type="entry name" value="MFS_dom"/>
</dbReference>